<comment type="caution">
    <text evidence="2">The sequence shown here is derived from an EMBL/GenBank/DDBJ whole genome shotgun (WGS) entry which is preliminary data.</text>
</comment>
<reference evidence="2" key="1">
    <citation type="submission" date="2023-01" db="EMBL/GenBank/DDBJ databases">
        <authorList>
            <person name="Van Ghelder C."/>
            <person name="Rancurel C."/>
        </authorList>
    </citation>
    <scope>NUCLEOTIDE SEQUENCE</scope>
    <source>
        <strain evidence="2">CNCM I-4278</strain>
    </source>
</reference>
<feature type="compositionally biased region" description="Basic and acidic residues" evidence="1">
    <location>
        <begin position="31"/>
        <end position="54"/>
    </location>
</feature>
<organism evidence="2 3">
    <name type="scientific">Periconia digitata</name>
    <dbReference type="NCBI Taxonomy" id="1303443"/>
    <lineage>
        <taxon>Eukaryota</taxon>
        <taxon>Fungi</taxon>
        <taxon>Dikarya</taxon>
        <taxon>Ascomycota</taxon>
        <taxon>Pezizomycotina</taxon>
        <taxon>Dothideomycetes</taxon>
        <taxon>Pleosporomycetidae</taxon>
        <taxon>Pleosporales</taxon>
        <taxon>Massarineae</taxon>
        <taxon>Periconiaceae</taxon>
        <taxon>Periconia</taxon>
    </lineage>
</organism>
<accession>A0A9W4U4V9</accession>
<sequence>MWSMSMTSDDDDDLYRPPTPEPKYRGKGKGKAKEDETPKYQDKGQGRAKEDENTKNPVYNTPRHFYPTSREGAPTDRSLPLGTIQGNNQLREQIHGLVERINAYAGNIVPLIFEDLASPEGEEDRKLLPAADWIKPIYNYDLSQDLIQMLNDKITRYSRQHAHDLAEMNCVDLMVFWEAQPYTTQGDVRWVTPQQEELFKKLYDCHYKTLSWDVMNAGDGRQAPARRSGFFAVIPADFFFRIRRELDAGWKIQIERIVQPKHMNLDELHEMQAYHELRKVAYMAKQEEEKAKREREEGVERDREHAKRRENTYAKATEINWEQFRRLNLNN</sequence>
<proteinExistence type="predicted"/>
<feature type="region of interest" description="Disordered" evidence="1">
    <location>
        <begin position="1"/>
        <end position="78"/>
    </location>
</feature>
<protein>
    <submittedName>
        <fullName evidence="2">Uncharacterized protein</fullName>
    </submittedName>
</protein>
<evidence type="ECO:0000313" key="2">
    <source>
        <dbReference type="EMBL" id="CAI6285992.1"/>
    </source>
</evidence>
<evidence type="ECO:0000256" key="1">
    <source>
        <dbReference type="SAM" id="MobiDB-lite"/>
    </source>
</evidence>
<name>A0A9W4U4V9_9PLEO</name>
<feature type="region of interest" description="Disordered" evidence="1">
    <location>
        <begin position="288"/>
        <end position="311"/>
    </location>
</feature>
<keyword evidence="3" id="KW-1185">Reference proteome</keyword>
<dbReference type="OrthoDB" id="3800307at2759"/>
<dbReference type="AlphaFoldDB" id="A0A9W4U4V9"/>
<dbReference type="EMBL" id="CAOQHR010000001">
    <property type="protein sequence ID" value="CAI6285992.1"/>
    <property type="molecule type" value="Genomic_DNA"/>
</dbReference>
<dbReference type="Proteomes" id="UP001152607">
    <property type="component" value="Unassembled WGS sequence"/>
</dbReference>
<gene>
    <name evidence="2" type="ORF">PDIGIT_LOCUS2301</name>
</gene>
<evidence type="ECO:0000313" key="3">
    <source>
        <dbReference type="Proteomes" id="UP001152607"/>
    </source>
</evidence>